<name>A0AAD9APU3_9PEZI</name>
<protein>
    <submittedName>
        <fullName evidence="2">Uncharacterized protein</fullName>
    </submittedName>
</protein>
<reference evidence="2" key="1">
    <citation type="submission" date="2023-01" db="EMBL/GenBank/DDBJ databases">
        <title>Colletotrichum chrysophilum M932 genome sequence.</title>
        <authorList>
            <person name="Baroncelli R."/>
        </authorList>
    </citation>
    <scope>NUCLEOTIDE SEQUENCE</scope>
    <source>
        <strain evidence="2">M932</strain>
    </source>
</reference>
<organism evidence="2 3">
    <name type="scientific">Colletotrichum chrysophilum</name>
    <dbReference type="NCBI Taxonomy" id="1836956"/>
    <lineage>
        <taxon>Eukaryota</taxon>
        <taxon>Fungi</taxon>
        <taxon>Dikarya</taxon>
        <taxon>Ascomycota</taxon>
        <taxon>Pezizomycotina</taxon>
        <taxon>Sordariomycetes</taxon>
        <taxon>Hypocreomycetidae</taxon>
        <taxon>Glomerellales</taxon>
        <taxon>Glomerellaceae</taxon>
        <taxon>Colletotrichum</taxon>
        <taxon>Colletotrichum gloeosporioides species complex</taxon>
    </lineage>
</organism>
<dbReference type="Proteomes" id="UP001243330">
    <property type="component" value="Unassembled WGS sequence"/>
</dbReference>
<keyword evidence="1" id="KW-0812">Transmembrane</keyword>
<gene>
    <name evidence="2" type="ORF">CCHR01_06833</name>
</gene>
<evidence type="ECO:0000313" key="2">
    <source>
        <dbReference type="EMBL" id="KAK1850510.1"/>
    </source>
</evidence>
<comment type="caution">
    <text evidence="2">The sequence shown here is derived from an EMBL/GenBank/DDBJ whole genome shotgun (WGS) entry which is preliminary data.</text>
</comment>
<keyword evidence="1" id="KW-1133">Transmembrane helix</keyword>
<proteinExistence type="predicted"/>
<dbReference type="AlphaFoldDB" id="A0AAD9APU3"/>
<keyword evidence="3" id="KW-1185">Reference proteome</keyword>
<dbReference type="EMBL" id="JAQOWY010000117">
    <property type="protein sequence ID" value="KAK1850510.1"/>
    <property type="molecule type" value="Genomic_DNA"/>
</dbReference>
<keyword evidence="1" id="KW-0472">Membrane</keyword>
<sequence>MQRMQAGLSSPHLMRLILYKQHPVRTLGLLALLRFRETAVWFGILVVLPLILEMGTIGSNGGGFQLMGRSLIGEQARKNTWSQLPRPQRMHACTLTVMWDDKDLMRS</sequence>
<evidence type="ECO:0000256" key="1">
    <source>
        <dbReference type="SAM" id="Phobius"/>
    </source>
</evidence>
<feature type="transmembrane region" description="Helical" evidence="1">
    <location>
        <begin position="39"/>
        <end position="59"/>
    </location>
</feature>
<evidence type="ECO:0000313" key="3">
    <source>
        <dbReference type="Proteomes" id="UP001243330"/>
    </source>
</evidence>
<accession>A0AAD9APU3</accession>